<protein>
    <submittedName>
        <fullName evidence="2">Methyltransferase type 11</fullName>
    </submittedName>
</protein>
<dbReference type="Proteomes" id="UP000002028">
    <property type="component" value="Plasmid pSLIN01"/>
</dbReference>
<dbReference type="EMBL" id="CP001770">
    <property type="protein sequence ID" value="ADB42764.1"/>
    <property type="molecule type" value="Genomic_DNA"/>
</dbReference>
<dbReference type="Pfam" id="PF13649">
    <property type="entry name" value="Methyltransf_25"/>
    <property type="match status" value="1"/>
</dbReference>
<proteinExistence type="predicted"/>
<dbReference type="AlphaFoldDB" id="D2QVD2"/>
<gene>
    <name evidence="2" type="ordered locus">Slin_6814</name>
</gene>
<evidence type="ECO:0000313" key="3">
    <source>
        <dbReference type="Proteomes" id="UP000002028"/>
    </source>
</evidence>
<organism evidence="2 3">
    <name type="scientific">Spirosoma linguale (strain ATCC 33905 / DSM 74 / LMG 10896 / Claus 1)</name>
    <dbReference type="NCBI Taxonomy" id="504472"/>
    <lineage>
        <taxon>Bacteria</taxon>
        <taxon>Pseudomonadati</taxon>
        <taxon>Bacteroidota</taxon>
        <taxon>Cytophagia</taxon>
        <taxon>Cytophagales</taxon>
        <taxon>Cytophagaceae</taxon>
        <taxon>Spirosoma</taxon>
    </lineage>
</organism>
<dbReference type="GO" id="GO:0032259">
    <property type="term" value="P:methylation"/>
    <property type="evidence" value="ECO:0007669"/>
    <property type="project" value="UniProtKB-KW"/>
</dbReference>
<feature type="domain" description="Methyltransferase" evidence="1">
    <location>
        <begin position="50"/>
        <end position="146"/>
    </location>
</feature>
<dbReference type="InterPro" id="IPR029063">
    <property type="entry name" value="SAM-dependent_MTases_sf"/>
</dbReference>
<name>D2QVD2_SPILD</name>
<evidence type="ECO:0000259" key="1">
    <source>
        <dbReference type="Pfam" id="PF13649"/>
    </source>
</evidence>
<keyword evidence="2" id="KW-0489">Methyltransferase</keyword>
<keyword evidence="2" id="KW-0614">Plasmid</keyword>
<dbReference type="PANTHER" id="PTHR43591:SF24">
    <property type="entry name" value="2-METHOXY-6-POLYPRENYL-1,4-BENZOQUINOL METHYLASE, MITOCHONDRIAL"/>
    <property type="match status" value="1"/>
</dbReference>
<dbReference type="RefSeq" id="WP_012931244.1">
    <property type="nucleotide sequence ID" value="NC_013731.1"/>
</dbReference>
<dbReference type="Gene3D" id="3.40.50.150">
    <property type="entry name" value="Vaccinia Virus protein VP39"/>
    <property type="match status" value="1"/>
</dbReference>
<dbReference type="KEGG" id="sli:Slin_6814"/>
<keyword evidence="3" id="KW-1185">Reference proteome</keyword>
<accession>D2QVD2</accession>
<dbReference type="PANTHER" id="PTHR43591">
    <property type="entry name" value="METHYLTRANSFERASE"/>
    <property type="match status" value="1"/>
</dbReference>
<dbReference type="SUPFAM" id="SSF53335">
    <property type="entry name" value="S-adenosyl-L-methionine-dependent methyltransferases"/>
    <property type="match status" value="1"/>
</dbReference>
<dbReference type="GO" id="GO:0008168">
    <property type="term" value="F:methyltransferase activity"/>
    <property type="evidence" value="ECO:0007669"/>
    <property type="project" value="UniProtKB-KW"/>
</dbReference>
<dbReference type="HOGENOM" id="CLU_037990_11_2_10"/>
<keyword evidence="2" id="KW-0808">Transferase</keyword>
<sequence>MKPATASYKPALRWNGLTRYYDRLMALTMQEEHVRTLLLEPIQDSKPRYILDVGCGTGTQAMLLHRQFPRASVFGLDGDETILAIAQQKQAVIGWPLTLDRGLSTAMPYPQDSMDIITCSLLLHHLSDADKRQSILEMHRVLSPGGVLMLADWGKPANDFMRLLFYGLQFFDGFDTTRANVAGLLPNMLYNGGFRQITQTSQVNTLFGTLALHYAVKPA</sequence>
<dbReference type="InterPro" id="IPR041698">
    <property type="entry name" value="Methyltransf_25"/>
</dbReference>
<reference evidence="2 3" key="1">
    <citation type="journal article" date="2010" name="Stand. Genomic Sci.">
        <title>Complete genome sequence of Spirosoma linguale type strain (1).</title>
        <authorList>
            <person name="Lail K."/>
            <person name="Sikorski J."/>
            <person name="Saunders E."/>
            <person name="Lapidus A."/>
            <person name="Glavina Del Rio T."/>
            <person name="Copeland A."/>
            <person name="Tice H."/>
            <person name="Cheng J.-F."/>
            <person name="Lucas S."/>
            <person name="Nolan M."/>
            <person name="Bruce D."/>
            <person name="Goodwin L."/>
            <person name="Pitluck S."/>
            <person name="Ivanova N."/>
            <person name="Mavromatis K."/>
            <person name="Ovchinnikova G."/>
            <person name="Pati A."/>
            <person name="Chen A."/>
            <person name="Palaniappan K."/>
            <person name="Land M."/>
            <person name="Hauser L."/>
            <person name="Chang Y.-J."/>
            <person name="Jeffries C.D."/>
            <person name="Chain P."/>
            <person name="Brettin T."/>
            <person name="Detter J.C."/>
            <person name="Schuetze A."/>
            <person name="Rohde M."/>
            <person name="Tindall B.J."/>
            <person name="Goeker M."/>
            <person name="Bristow J."/>
            <person name="Eisen J.A."/>
            <person name="Markowitz V."/>
            <person name="Hugenholtz P."/>
            <person name="Kyrpides N.C."/>
            <person name="Klenk H.-P."/>
            <person name="Chen F."/>
        </authorList>
    </citation>
    <scope>NUCLEOTIDE SEQUENCE [LARGE SCALE GENOMIC DNA]</scope>
    <source>
        <strain evidence="3">ATCC 33905 / DSM 74 / LMG 10896 / Claus 1</strain>
    </source>
</reference>
<evidence type="ECO:0000313" key="2">
    <source>
        <dbReference type="EMBL" id="ADB42764.1"/>
    </source>
</evidence>
<dbReference type="CDD" id="cd02440">
    <property type="entry name" value="AdoMet_MTases"/>
    <property type="match status" value="1"/>
</dbReference>
<geneLocation type="plasmid" evidence="2 3">
    <name>pSLIN01</name>
</geneLocation>